<dbReference type="AlphaFoldDB" id="A0A1W6LEF4"/>
<dbReference type="SUPFAM" id="SSF53448">
    <property type="entry name" value="Nucleotide-diphospho-sugar transferases"/>
    <property type="match status" value="1"/>
</dbReference>
<evidence type="ECO:0000313" key="3">
    <source>
        <dbReference type="Proteomes" id="UP000193427"/>
    </source>
</evidence>
<protein>
    <recommendedName>
        <fullName evidence="1">Glycosyltransferase 2-like domain-containing protein</fullName>
    </recommendedName>
</protein>
<keyword evidence="3" id="KW-1185">Reference proteome</keyword>
<reference evidence="2 3" key="1">
    <citation type="submission" date="2016-04" db="EMBL/GenBank/DDBJ databases">
        <title>Complete genome sequence of natural rubber-degrading, novel Gram-negative bacterium, Rhizobacter gummiphilus strain NS21.</title>
        <authorList>
            <person name="Tabata M."/>
            <person name="Kasai D."/>
            <person name="Fukuda M."/>
        </authorList>
    </citation>
    <scope>NUCLEOTIDE SEQUENCE [LARGE SCALE GENOMIC DNA]</scope>
    <source>
        <strain evidence="2 3">NS21</strain>
    </source>
</reference>
<organism evidence="2 3">
    <name type="scientific">Piscinibacter gummiphilus</name>
    <dbReference type="NCBI Taxonomy" id="946333"/>
    <lineage>
        <taxon>Bacteria</taxon>
        <taxon>Pseudomonadati</taxon>
        <taxon>Pseudomonadota</taxon>
        <taxon>Betaproteobacteria</taxon>
        <taxon>Burkholderiales</taxon>
        <taxon>Sphaerotilaceae</taxon>
        <taxon>Piscinibacter</taxon>
    </lineage>
</organism>
<feature type="domain" description="Glycosyltransferase 2-like" evidence="1">
    <location>
        <begin position="2"/>
        <end position="124"/>
    </location>
</feature>
<proteinExistence type="predicted"/>
<dbReference type="STRING" id="946333.A4W93_23525"/>
<dbReference type="InterPro" id="IPR029044">
    <property type="entry name" value="Nucleotide-diphossugar_trans"/>
</dbReference>
<sequence>MIIPAIDADVELRRCVDSIHLACGNGPECEVLIVMPPARIEHARKLLQGVSFVAERRRGIYAAMNDGLAAARGRYLYFIGKDDIVLPPFAEVLKVLREDAPSSVFCDVYWGSTGIFTGRPSRWRVLLKNFCHQGIVYSREALEKHGPYLRKMRVQADHFVNIKVLWDRSLGAGPRYVPGARVWYSGDGFSSVARDPVFWRLYPVVMRRYVGAFASWLLIASRKVRGR</sequence>
<dbReference type="KEGG" id="rgu:A4W93_23525"/>
<dbReference type="Gene3D" id="3.90.550.10">
    <property type="entry name" value="Spore Coat Polysaccharide Biosynthesis Protein SpsA, Chain A"/>
    <property type="match status" value="1"/>
</dbReference>
<dbReference type="EMBL" id="CP015118">
    <property type="protein sequence ID" value="ARN22642.1"/>
    <property type="molecule type" value="Genomic_DNA"/>
</dbReference>
<dbReference type="Proteomes" id="UP000193427">
    <property type="component" value="Chromosome"/>
</dbReference>
<dbReference type="InterPro" id="IPR001173">
    <property type="entry name" value="Glyco_trans_2-like"/>
</dbReference>
<gene>
    <name evidence="2" type="ORF">A4W93_23525</name>
</gene>
<dbReference type="Pfam" id="PF00535">
    <property type="entry name" value="Glycos_transf_2"/>
    <property type="match status" value="1"/>
</dbReference>
<accession>A0A1W6LEF4</accession>
<evidence type="ECO:0000259" key="1">
    <source>
        <dbReference type="Pfam" id="PF00535"/>
    </source>
</evidence>
<evidence type="ECO:0000313" key="2">
    <source>
        <dbReference type="EMBL" id="ARN22642.1"/>
    </source>
</evidence>
<name>A0A1W6LEF4_9BURK</name>